<reference evidence="2 3" key="1">
    <citation type="journal article" date="2016" name="PLoS Pathog.">
        <title>Biosynthesis of antibiotic leucinostatins in bio-control fungus Purpureocillium lilacinum and their inhibition on phytophthora revealed by genome mining.</title>
        <authorList>
            <person name="Wang G."/>
            <person name="Liu Z."/>
            <person name="Lin R."/>
            <person name="Li E."/>
            <person name="Mao Z."/>
            <person name="Ling J."/>
            <person name="Yang Y."/>
            <person name="Yin W.B."/>
            <person name="Xie B."/>
        </authorList>
    </citation>
    <scope>NUCLEOTIDE SEQUENCE [LARGE SCALE GENOMIC DNA]</scope>
    <source>
        <strain evidence="2">170</strain>
    </source>
</reference>
<feature type="compositionally biased region" description="Low complexity" evidence="1">
    <location>
        <begin position="63"/>
        <end position="74"/>
    </location>
</feature>
<dbReference type="AlphaFoldDB" id="A0A179FWF1"/>
<organism evidence="2 3">
    <name type="scientific">Pochonia chlamydosporia 170</name>
    <dbReference type="NCBI Taxonomy" id="1380566"/>
    <lineage>
        <taxon>Eukaryota</taxon>
        <taxon>Fungi</taxon>
        <taxon>Dikarya</taxon>
        <taxon>Ascomycota</taxon>
        <taxon>Pezizomycotina</taxon>
        <taxon>Sordariomycetes</taxon>
        <taxon>Hypocreomycetidae</taxon>
        <taxon>Hypocreales</taxon>
        <taxon>Clavicipitaceae</taxon>
        <taxon>Pochonia</taxon>
    </lineage>
</organism>
<feature type="compositionally biased region" description="Polar residues" evidence="1">
    <location>
        <begin position="181"/>
        <end position="193"/>
    </location>
</feature>
<evidence type="ECO:0000313" key="2">
    <source>
        <dbReference type="EMBL" id="OAQ69985.1"/>
    </source>
</evidence>
<dbReference type="GeneID" id="28846156"/>
<feature type="region of interest" description="Disordered" evidence="1">
    <location>
        <begin position="175"/>
        <end position="225"/>
    </location>
</feature>
<comment type="caution">
    <text evidence="2">The sequence shown here is derived from an EMBL/GenBank/DDBJ whole genome shotgun (WGS) entry which is preliminary data.</text>
</comment>
<sequence>MDICHPQFTQPRVVNADFDDVDGDFRQLGYFSGKVLDSLTLTAVTDDWKIFSPVTPEITQDGQPAPSAASQRSSFDAKLSEHHEPPLGAAVPLGEIDAEADPLPPQSSQSQDVEASVHVNTQTLDPTPKTDGEATWAVEVADDNIPPHERHASLDSFLSANSAFNARMARHLASSDIGESEPSQDTSVWSSIGSALDDGDGDGDYKLSGDTEPAGVWSRPWAPQE</sequence>
<dbReference type="KEGG" id="pchm:VFPPC_02525"/>
<evidence type="ECO:0000256" key="1">
    <source>
        <dbReference type="SAM" id="MobiDB-lite"/>
    </source>
</evidence>
<accession>A0A179FWF1</accession>
<dbReference type="OrthoDB" id="4938840at2759"/>
<protein>
    <submittedName>
        <fullName evidence="2">Uncharacterized protein</fullName>
    </submittedName>
</protein>
<dbReference type="EMBL" id="LSBJ02000002">
    <property type="protein sequence ID" value="OAQ69985.1"/>
    <property type="molecule type" value="Genomic_DNA"/>
</dbReference>
<proteinExistence type="predicted"/>
<name>A0A179FWF1_METCM</name>
<evidence type="ECO:0000313" key="3">
    <source>
        <dbReference type="Proteomes" id="UP000078397"/>
    </source>
</evidence>
<keyword evidence="3" id="KW-1185">Reference proteome</keyword>
<dbReference type="Proteomes" id="UP000078397">
    <property type="component" value="Unassembled WGS sequence"/>
</dbReference>
<dbReference type="RefSeq" id="XP_018146522.1">
    <property type="nucleotide sequence ID" value="XM_018282162.1"/>
</dbReference>
<gene>
    <name evidence="2" type="ORF">VFPPC_02525</name>
</gene>
<feature type="region of interest" description="Disordered" evidence="1">
    <location>
        <begin position="55"/>
        <end position="89"/>
    </location>
</feature>